<dbReference type="Proteomes" id="UP000007304">
    <property type="component" value="Unassembled WGS sequence"/>
</dbReference>
<reference evidence="1" key="1">
    <citation type="submission" date="2011-07" db="EMBL/GenBank/DDBJ databases">
        <title>The Genome Sequence of Exophiala (Wangiella) dermatitidis NIH/UT8656.</title>
        <authorList>
            <consortium name="The Broad Institute Genome Sequencing Platform"/>
            <person name="Cuomo C."/>
            <person name="Wang Z."/>
            <person name="Hunicke-Smith S."/>
            <person name="Szanislo P.J."/>
            <person name="Earl A."/>
            <person name="Young S.K."/>
            <person name="Zeng Q."/>
            <person name="Gargeya S."/>
            <person name="Fitzgerald M."/>
            <person name="Haas B."/>
            <person name="Abouelleil A."/>
            <person name="Alvarado L."/>
            <person name="Arachchi H.M."/>
            <person name="Berlin A."/>
            <person name="Brown A."/>
            <person name="Chapman S.B."/>
            <person name="Chen Z."/>
            <person name="Dunbar C."/>
            <person name="Freedman E."/>
            <person name="Gearin G."/>
            <person name="Gellesch M."/>
            <person name="Goldberg J."/>
            <person name="Griggs A."/>
            <person name="Gujja S."/>
            <person name="Heiman D."/>
            <person name="Howarth C."/>
            <person name="Larson L."/>
            <person name="Lui A."/>
            <person name="MacDonald P.J.P."/>
            <person name="Montmayeur A."/>
            <person name="Murphy C."/>
            <person name="Neiman D."/>
            <person name="Pearson M."/>
            <person name="Priest M."/>
            <person name="Roberts A."/>
            <person name="Saif S."/>
            <person name="Shea T."/>
            <person name="Shenoy N."/>
            <person name="Sisk P."/>
            <person name="Stolte C."/>
            <person name="Sykes S."/>
            <person name="Wortman J."/>
            <person name="Nusbaum C."/>
            <person name="Birren B."/>
        </authorList>
    </citation>
    <scope>NUCLEOTIDE SEQUENCE</scope>
    <source>
        <strain evidence="1">NIH/UT8656</strain>
    </source>
</reference>
<gene>
    <name evidence="1" type="ORF">HMPREF1120_04546</name>
</gene>
<evidence type="ECO:0000313" key="1">
    <source>
        <dbReference type="EMBL" id="EHY56464.1"/>
    </source>
</evidence>
<accession>H6C0U0</accession>
<keyword evidence="2" id="KW-1185">Reference proteome</keyword>
<sequence length="65" mass="6937">MLVVPVVLKDDVLLLPPALLDTLVVPALLKDDVLVLPPEMVDDSVLLVLLPVEDDDVDPLCGPTV</sequence>
<dbReference type="EMBL" id="JH226133">
    <property type="protein sequence ID" value="EHY56464.1"/>
    <property type="molecule type" value="Genomic_DNA"/>
</dbReference>
<dbReference type="VEuPathDB" id="FungiDB:HMPREF1120_04546"/>
<dbReference type="RefSeq" id="XP_009156925.1">
    <property type="nucleotide sequence ID" value="XM_009158677.1"/>
</dbReference>
<proteinExistence type="predicted"/>
<evidence type="ECO:0000313" key="2">
    <source>
        <dbReference type="Proteomes" id="UP000007304"/>
    </source>
</evidence>
<dbReference type="GeneID" id="20309185"/>
<protein>
    <submittedName>
        <fullName evidence="1">Uncharacterized protein</fullName>
    </submittedName>
</protein>
<name>H6C0U0_EXODN</name>
<dbReference type="HOGENOM" id="CLU_2849699_0_0_1"/>
<dbReference type="AlphaFoldDB" id="H6C0U0"/>
<organism evidence="1 2">
    <name type="scientific">Exophiala dermatitidis (strain ATCC 34100 / CBS 525.76 / NIH/UT8656)</name>
    <name type="common">Black yeast</name>
    <name type="synonym">Wangiella dermatitidis</name>
    <dbReference type="NCBI Taxonomy" id="858893"/>
    <lineage>
        <taxon>Eukaryota</taxon>
        <taxon>Fungi</taxon>
        <taxon>Dikarya</taxon>
        <taxon>Ascomycota</taxon>
        <taxon>Pezizomycotina</taxon>
        <taxon>Eurotiomycetes</taxon>
        <taxon>Chaetothyriomycetidae</taxon>
        <taxon>Chaetothyriales</taxon>
        <taxon>Herpotrichiellaceae</taxon>
        <taxon>Exophiala</taxon>
    </lineage>
</organism>
<dbReference type="InParanoid" id="H6C0U0"/>